<comment type="subcellular location">
    <subcellularLocation>
        <location evidence="1">Endomembrane system</location>
        <topology evidence="1">Peripheral membrane protein</topology>
    </subcellularLocation>
</comment>
<dbReference type="GO" id="GO:0005778">
    <property type="term" value="C:peroxisomal membrane"/>
    <property type="evidence" value="ECO:0007669"/>
    <property type="project" value="TreeGrafter"/>
</dbReference>
<dbReference type="PANTHER" id="PTHR12563:SF17">
    <property type="entry name" value="DIHYDROXYACETONE PHOSPHATE ACYLTRANSFERASE"/>
    <property type="match status" value="1"/>
</dbReference>
<accession>A0A482XPV5</accession>
<dbReference type="InterPro" id="IPR022284">
    <property type="entry name" value="GPAT/DHAPAT"/>
</dbReference>
<dbReference type="GO" id="GO:0008611">
    <property type="term" value="P:ether lipid biosynthetic process"/>
    <property type="evidence" value="ECO:0007669"/>
    <property type="project" value="TreeGrafter"/>
</dbReference>
<evidence type="ECO:0000313" key="8">
    <source>
        <dbReference type="EMBL" id="RZF47448.1"/>
    </source>
</evidence>
<evidence type="ECO:0000256" key="1">
    <source>
        <dbReference type="ARBA" id="ARBA00004184"/>
    </source>
</evidence>
<dbReference type="GO" id="GO:0008654">
    <property type="term" value="P:phospholipid biosynthetic process"/>
    <property type="evidence" value="ECO:0007669"/>
    <property type="project" value="TreeGrafter"/>
</dbReference>
<dbReference type="InterPro" id="IPR045520">
    <property type="entry name" value="GPAT/DHAPAT_C"/>
</dbReference>
<evidence type="ECO:0000256" key="4">
    <source>
        <dbReference type="ARBA" id="ARBA00023136"/>
    </source>
</evidence>
<dbReference type="Proteomes" id="UP000291343">
    <property type="component" value="Unassembled WGS sequence"/>
</dbReference>
<comment type="similarity">
    <text evidence="2 6">Belongs to the GPAT/DAPAT family.</text>
</comment>
<dbReference type="Pfam" id="PF19277">
    <property type="entry name" value="GPAT_C"/>
    <property type="match status" value="1"/>
</dbReference>
<dbReference type="GO" id="GO:0016287">
    <property type="term" value="F:glycerone-phosphate O-acyltransferase activity"/>
    <property type="evidence" value="ECO:0007669"/>
    <property type="project" value="TreeGrafter"/>
</dbReference>
<dbReference type="SMR" id="A0A482XPV5"/>
<name>A0A482XPV5_LAOST</name>
<evidence type="ECO:0000256" key="5">
    <source>
        <dbReference type="ARBA" id="ARBA00023315"/>
    </source>
</evidence>
<dbReference type="Pfam" id="PF01553">
    <property type="entry name" value="Acyltransferase"/>
    <property type="match status" value="1"/>
</dbReference>
<dbReference type="EMBL" id="QKKF02004189">
    <property type="protein sequence ID" value="RZF47448.1"/>
    <property type="molecule type" value="Genomic_DNA"/>
</dbReference>
<dbReference type="CDD" id="cd07993">
    <property type="entry name" value="LPLAT_DHAPAT-like"/>
    <property type="match status" value="1"/>
</dbReference>
<dbReference type="SMART" id="SM00563">
    <property type="entry name" value="PlsC"/>
    <property type="match status" value="1"/>
</dbReference>
<dbReference type="PANTHER" id="PTHR12563">
    <property type="entry name" value="GLYCEROL-3-PHOSPHATE ACYLTRANSFERASE"/>
    <property type="match status" value="1"/>
</dbReference>
<dbReference type="GO" id="GO:0004366">
    <property type="term" value="F:glycerol-3-phosphate O-acyltransferase activity"/>
    <property type="evidence" value="ECO:0007669"/>
    <property type="project" value="TreeGrafter"/>
</dbReference>
<dbReference type="InterPro" id="IPR002123">
    <property type="entry name" value="Plipid/glycerol_acylTrfase"/>
</dbReference>
<gene>
    <name evidence="8" type="ORF">LSTR_LSTR007375</name>
</gene>
<reference evidence="8 9" key="1">
    <citation type="journal article" date="2017" name="Gigascience">
        <title>Genome sequence of the small brown planthopper, Laodelphax striatellus.</title>
        <authorList>
            <person name="Zhu J."/>
            <person name="Jiang F."/>
            <person name="Wang X."/>
            <person name="Yang P."/>
            <person name="Bao Y."/>
            <person name="Zhao W."/>
            <person name="Wang W."/>
            <person name="Lu H."/>
            <person name="Wang Q."/>
            <person name="Cui N."/>
            <person name="Li J."/>
            <person name="Chen X."/>
            <person name="Luo L."/>
            <person name="Yu J."/>
            <person name="Kang L."/>
            <person name="Cui F."/>
        </authorList>
    </citation>
    <scope>NUCLEOTIDE SEQUENCE [LARGE SCALE GENOMIC DNA]</scope>
    <source>
        <strain evidence="8">Lst14</strain>
    </source>
</reference>
<sequence length="731" mass="82654">MVTTEWTHSLTSSITAISSGEMAVLIEGISMSKDSDVNFSSFINVLDERRRSSDFMWMSREMNPVKSYRQNHDTSNPYKFQYDVLKSRKIKKLIEEVSKQQNTPESQVEKRVIDLLKEIGHARDPATLRLVGLCFVKAVKKIFDGIYVNEDRLLKIKQNMGSNPVVFVPSHRSYFDFCIMSFITFSYEIETPCIAAGMDFMSMFLMGEILRKCNAFYMRRSFGDDQIYRTVFQEYVQHLLIAGDLPFEFFIEGTRSRSSKSLPPKFGLLTMLLEPFFLGEVPDITFLPVSFTYDHIVEEGLFARELLGVPKPKESTSSLLKAINLINEVHYGNCYVVFGEPISFRKYITENLASKLNFVHRNPSQETSQTVDFGHHIVGSQQKNMLITSFHLLSIVVGNHQLVDAAGKSLQVEQASKDVAWLSAVLSAFGALVQPVPHRHAAAIVMDAVKQHSSVLTVNEAGTLQLATSAFDPSKFTACSWKGHQLQEDVLRTAYPMVVLQLYINHCLHFLVSPAIITVIMQHLGEDGRITKHELFEKYKFVCSLMTHEFVFFRPWAEKTFEDSLLKLELVSIVEGDNLRLGNHRKLQALLCNLLYPFTSGYLTICRCLQTLDEKDLWSEKQLMTTLQAKIEGELRSGNLQHPYCLSLDLISSCIASLTVKGVLNRSRVNGTVQYSVKRDDINQVTSELECLTVGPIKYPFDKDSGSLDLDAYKALSVSDSVAVEGLSSKL</sequence>
<dbReference type="STRING" id="195883.A0A482XPV5"/>
<dbReference type="GO" id="GO:0006631">
    <property type="term" value="P:fatty acid metabolic process"/>
    <property type="evidence" value="ECO:0007669"/>
    <property type="project" value="TreeGrafter"/>
</dbReference>
<dbReference type="OrthoDB" id="10255570at2759"/>
<dbReference type="GO" id="GO:0019432">
    <property type="term" value="P:triglyceride biosynthetic process"/>
    <property type="evidence" value="ECO:0007669"/>
    <property type="project" value="TreeGrafter"/>
</dbReference>
<dbReference type="InParanoid" id="A0A482XPV5"/>
<protein>
    <recommendedName>
        <fullName evidence="7">Phospholipid/glycerol acyltransferase domain-containing protein</fullName>
    </recommendedName>
</protein>
<dbReference type="GO" id="GO:0012505">
    <property type="term" value="C:endomembrane system"/>
    <property type="evidence" value="ECO:0007669"/>
    <property type="project" value="UniProtKB-SubCell"/>
</dbReference>
<dbReference type="SUPFAM" id="SSF69593">
    <property type="entry name" value="Glycerol-3-phosphate (1)-acyltransferase"/>
    <property type="match status" value="1"/>
</dbReference>
<evidence type="ECO:0000256" key="3">
    <source>
        <dbReference type="ARBA" id="ARBA00022679"/>
    </source>
</evidence>
<feature type="domain" description="Phospholipid/glycerol acyltransferase" evidence="7">
    <location>
        <begin position="165"/>
        <end position="294"/>
    </location>
</feature>
<dbReference type="InterPro" id="IPR041728">
    <property type="entry name" value="GPAT/DHAPAT_LPLAT"/>
</dbReference>
<proteinExistence type="inferred from homology"/>
<dbReference type="FunCoup" id="A0A482XPV5">
    <property type="interactions" value="1314"/>
</dbReference>
<dbReference type="GO" id="GO:0031966">
    <property type="term" value="C:mitochondrial membrane"/>
    <property type="evidence" value="ECO:0007669"/>
    <property type="project" value="TreeGrafter"/>
</dbReference>
<keyword evidence="9" id="KW-1185">Reference proteome</keyword>
<comment type="caution">
    <text evidence="8">The sequence shown here is derived from an EMBL/GenBank/DDBJ whole genome shotgun (WGS) entry which is preliminary data.</text>
</comment>
<evidence type="ECO:0000256" key="6">
    <source>
        <dbReference type="PIRNR" id="PIRNR000437"/>
    </source>
</evidence>
<keyword evidence="4" id="KW-0472">Membrane</keyword>
<organism evidence="8 9">
    <name type="scientific">Laodelphax striatellus</name>
    <name type="common">Small brown planthopper</name>
    <name type="synonym">Delphax striatella</name>
    <dbReference type="NCBI Taxonomy" id="195883"/>
    <lineage>
        <taxon>Eukaryota</taxon>
        <taxon>Metazoa</taxon>
        <taxon>Ecdysozoa</taxon>
        <taxon>Arthropoda</taxon>
        <taxon>Hexapoda</taxon>
        <taxon>Insecta</taxon>
        <taxon>Pterygota</taxon>
        <taxon>Neoptera</taxon>
        <taxon>Paraneoptera</taxon>
        <taxon>Hemiptera</taxon>
        <taxon>Auchenorrhyncha</taxon>
        <taxon>Fulgoroidea</taxon>
        <taxon>Delphacidae</taxon>
        <taxon>Criomorphinae</taxon>
        <taxon>Laodelphax</taxon>
    </lineage>
</organism>
<evidence type="ECO:0000313" key="9">
    <source>
        <dbReference type="Proteomes" id="UP000291343"/>
    </source>
</evidence>
<dbReference type="AlphaFoldDB" id="A0A482XPV5"/>
<keyword evidence="3 6" id="KW-0808">Transferase</keyword>
<keyword evidence="5 6" id="KW-0012">Acyltransferase</keyword>
<evidence type="ECO:0000259" key="7">
    <source>
        <dbReference type="SMART" id="SM00563"/>
    </source>
</evidence>
<evidence type="ECO:0000256" key="2">
    <source>
        <dbReference type="ARBA" id="ARBA00007937"/>
    </source>
</evidence>
<dbReference type="PIRSF" id="PIRSF000437">
    <property type="entry name" value="GPAT_DHAPAT"/>
    <property type="match status" value="1"/>
</dbReference>